<keyword evidence="1" id="KW-0812">Transmembrane</keyword>
<evidence type="ECO:0000313" key="3">
    <source>
        <dbReference type="Proteomes" id="UP000501649"/>
    </source>
</evidence>
<evidence type="ECO:0000256" key="1">
    <source>
        <dbReference type="SAM" id="Phobius"/>
    </source>
</evidence>
<dbReference type="EMBL" id="MT310890">
    <property type="protein sequence ID" value="QJD52935.1"/>
    <property type="molecule type" value="Genomic_DNA"/>
</dbReference>
<keyword evidence="3" id="KW-1185">Reference proteome</keyword>
<accession>A0A6M3T3S8</accession>
<organism evidence="2 3">
    <name type="scientific">Microbacterium phage Phedro</name>
    <dbReference type="NCBI Taxonomy" id="2725606"/>
    <lineage>
        <taxon>Viruses</taxon>
        <taxon>Duplodnaviria</taxon>
        <taxon>Heunggongvirae</taxon>
        <taxon>Uroviricota</taxon>
        <taxon>Caudoviricetes</taxon>
        <taxon>Eekayvirinae</taxon>
        <taxon>Akonivirus</taxon>
        <taxon>Akonivirus phedro</taxon>
    </lineage>
</organism>
<evidence type="ECO:0000313" key="2">
    <source>
        <dbReference type="EMBL" id="QJD52935.1"/>
    </source>
</evidence>
<gene>
    <name evidence="2" type="primary">28</name>
    <name evidence="2" type="ORF">SEA_PHEDRO_28</name>
</gene>
<keyword evidence="1" id="KW-1133">Transmembrane helix</keyword>
<dbReference type="KEGG" id="vg:55630624"/>
<name>A0A6M3T3S8_9CAUD</name>
<sequence length="50" mass="5719">MMEPLIFLGLLIVVGLTIVAIADIVKYERRMRRVNNTINDLERGHGRHSS</sequence>
<keyword evidence="1" id="KW-0472">Membrane</keyword>
<dbReference type="GeneID" id="55630624"/>
<dbReference type="RefSeq" id="YP_009859522.1">
    <property type="nucleotide sequence ID" value="NC_048877.1"/>
</dbReference>
<feature type="transmembrane region" description="Helical" evidence="1">
    <location>
        <begin position="6"/>
        <end position="25"/>
    </location>
</feature>
<reference evidence="2 3" key="1">
    <citation type="submission" date="2020-04" db="EMBL/GenBank/DDBJ databases">
        <authorList>
            <person name="Batra A.D."/>
            <person name="Bennett R.M."/>
            <person name="Bhamidipati A."/>
            <person name="Chandaka A."/>
            <person name="Chongtham N."/>
            <person name="Gupta A."/>
            <person name="Gupta M."/>
            <person name="Karthikeyan G."/>
            <person name="Karthikeyan S."/>
            <person name="Klouda L.E."/>
            <person name="Kothari S.K."/>
            <person name="Mahesh M."/>
            <person name="Mehta A.C."/>
            <person name="Mikkelson C.L."/>
            <person name="Nguyen E.T."/>
            <person name="Nittur A."/>
            <person name="Patel J."/>
            <person name="Patel R."/>
            <person name="Peng M.L."/>
            <person name="Poole E.F."/>
            <person name="Reddy D."/>
            <person name="Scherreik M.P."/>
            <person name="Zacharias G."/>
            <person name="Toma J."/>
            <person name="Gurney S.M.R."/>
            <person name="Garlena R.A."/>
            <person name="Russell D.A."/>
            <person name="Pope W.H."/>
            <person name="Jacobs-Sera D."/>
            <person name="Hatfull G.F."/>
        </authorList>
    </citation>
    <scope>NUCLEOTIDE SEQUENCE [LARGE SCALE GENOMIC DNA]</scope>
</reference>
<dbReference type="Proteomes" id="UP000501649">
    <property type="component" value="Segment"/>
</dbReference>
<protein>
    <submittedName>
        <fullName evidence="2">Uncharacterized protein</fullName>
    </submittedName>
</protein>
<proteinExistence type="predicted"/>